<protein>
    <submittedName>
        <fullName evidence="2">Uncharacterized protein</fullName>
    </submittedName>
</protein>
<accession>A0AAV4YA93</accession>
<comment type="caution">
    <text evidence="2">The sequence shown here is derived from an EMBL/GenBank/DDBJ whole genome shotgun (WGS) entry which is preliminary data.</text>
</comment>
<evidence type="ECO:0000256" key="1">
    <source>
        <dbReference type="SAM" id="MobiDB-lite"/>
    </source>
</evidence>
<dbReference type="AlphaFoldDB" id="A0AAV4YA93"/>
<sequence>MPENCENSTSGNPFGFHFVAANISQTNDSNKSFGTRKEGGGQDLGIKNFAEIFFEALNLENSTTLCYFILEYLVPTSVIPLASTLSLQTLVKPTTLTSLSEHGGRQGFRNVIISLRDVLTFVMLENCENSISGNPFGSHCVAASISQTNDSNKSFGTLRGRGRPGFRNVIIPYRNARKCLLLLTFVMPENCENSTSGNPFGFHFVVADISETNDSSKSFGTWGQGGEGQDLGM</sequence>
<name>A0AAV4YA93_CAEEX</name>
<evidence type="ECO:0000313" key="3">
    <source>
        <dbReference type="Proteomes" id="UP001054945"/>
    </source>
</evidence>
<feature type="compositionally biased region" description="Gly residues" evidence="1">
    <location>
        <begin position="222"/>
        <end position="233"/>
    </location>
</feature>
<keyword evidence="3" id="KW-1185">Reference proteome</keyword>
<dbReference type="EMBL" id="BPLR01018898">
    <property type="protein sequence ID" value="GIZ03067.1"/>
    <property type="molecule type" value="Genomic_DNA"/>
</dbReference>
<dbReference type="Proteomes" id="UP001054945">
    <property type="component" value="Unassembled WGS sequence"/>
</dbReference>
<feature type="region of interest" description="Disordered" evidence="1">
    <location>
        <begin position="214"/>
        <end position="233"/>
    </location>
</feature>
<evidence type="ECO:0000313" key="2">
    <source>
        <dbReference type="EMBL" id="GIZ03067.1"/>
    </source>
</evidence>
<organism evidence="2 3">
    <name type="scientific">Caerostris extrusa</name>
    <name type="common">Bark spider</name>
    <name type="synonym">Caerostris bankana</name>
    <dbReference type="NCBI Taxonomy" id="172846"/>
    <lineage>
        <taxon>Eukaryota</taxon>
        <taxon>Metazoa</taxon>
        <taxon>Ecdysozoa</taxon>
        <taxon>Arthropoda</taxon>
        <taxon>Chelicerata</taxon>
        <taxon>Arachnida</taxon>
        <taxon>Araneae</taxon>
        <taxon>Araneomorphae</taxon>
        <taxon>Entelegynae</taxon>
        <taxon>Araneoidea</taxon>
        <taxon>Araneidae</taxon>
        <taxon>Caerostris</taxon>
    </lineage>
</organism>
<reference evidence="2 3" key="1">
    <citation type="submission" date="2021-06" db="EMBL/GenBank/DDBJ databases">
        <title>Caerostris extrusa draft genome.</title>
        <authorList>
            <person name="Kono N."/>
            <person name="Arakawa K."/>
        </authorList>
    </citation>
    <scope>NUCLEOTIDE SEQUENCE [LARGE SCALE GENOMIC DNA]</scope>
</reference>
<proteinExistence type="predicted"/>
<gene>
    <name evidence="2" type="ORF">CEXT_592651</name>
</gene>